<dbReference type="Pfam" id="PF25009">
    <property type="entry name" value="DUF7785"/>
    <property type="match status" value="1"/>
</dbReference>
<accession>A0A6A5WHQ1</accession>
<gene>
    <name evidence="4" type="ORF">P154DRAFT_620173</name>
</gene>
<feature type="region of interest" description="Disordered" evidence="1">
    <location>
        <begin position="343"/>
        <end position="377"/>
    </location>
</feature>
<feature type="compositionally biased region" description="Polar residues" evidence="1">
    <location>
        <begin position="825"/>
        <end position="839"/>
    </location>
</feature>
<feature type="region of interest" description="Disordered" evidence="1">
    <location>
        <begin position="72"/>
        <end position="108"/>
    </location>
</feature>
<feature type="compositionally biased region" description="Polar residues" evidence="1">
    <location>
        <begin position="880"/>
        <end position="901"/>
    </location>
</feature>
<feature type="domain" description="DUF7785" evidence="2">
    <location>
        <begin position="488"/>
        <end position="585"/>
    </location>
</feature>
<feature type="compositionally biased region" description="Low complexity" evidence="1">
    <location>
        <begin position="721"/>
        <end position="735"/>
    </location>
</feature>
<feature type="compositionally biased region" description="Low complexity" evidence="1">
    <location>
        <begin position="853"/>
        <end position="876"/>
    </location>
</feature>
<dbReference type="InterPro" id="IPR056687">
    <property type="entry name" value="DUF7785"/>
</dbReference>
<feature type="compositionally biased region" description="Low complexity" evidence="1">
    <location>
        <begin position="36"/>
        <end position="46"/>
    </location>
</feature>
<feature type="compositionally biased region" description="Polar residues" evidence="1">
    <location>
        <begin position="72"/>
        <end position="88"/>
    </location>
</feature>
<dbReference type="EMBL" id="ML977589">
    <property type="protein sequence ID" value="KAF2000339.1"/>
    <property type="molecule type" value="Genomic_DNA"/>
</dbReference>
<dbReference type="InterPro" id="IPR057199">
    <property type="entry name" value="DUF7877"/>
</dbReference>
<name>A0A6A5WHQ1_9PLEO</name>
<proteinExistence type="predicted"/>
<reference evidence="4" key="1">
    <citation type="journal article" date="2020" name="Stud. Mycol.">
        <title>101 Dothideomycetes genomes: a test case for predicting lifestyles and emergence of pathogens.</title>
        <authorList>
            <person name="Haridas S."/>
            <person name="Albert R."/>
            <person name="Binder M."/>
            <person name="Bloem J."/>
            <person name="Labutti K."/>
            <person name="Salamov A."/>
            <person name="Andreopoulos B."/>
            <person name="Baker S."/>
            <person name="Barry K."/>
            <person name="Bills G."/>
            <person name="Bluhm B."/>
            <person name="Cannon C."/>
            <person name="Castanera R."/>
            <person name="Culley D."/>
            <person name="Daum C."/>
            <person name="Ezra D."/>
            <person name="Gonzalez J."/>
            <person name="Henrissat B."/>
            <person name="Kuo A."/>
            <person name="Liang C."/>
            <person name="Lipzen A."/>
            <person name="Lutzoni F."/>
            <person name="Magnuson J."/>
            <person name="Mondo S."/>
            <person name="Nolan M."/>
            <person name="Ohm R."/>
            <person name="Pangilinan J."/>
            <person name="Park H.-J."/>
            <person name="Ramirez L."/>
            <person name="Alfaro M."/>
            <person name="Sun H."/>
            <person name="Tritt A."/>
            <person name="Yoshinaga Y."/>
            <person name="Zwiers L.-H."/>
            <person name="Turgeon B."/>
            <person name="Goodwin S."/>
            <person name="Spatafora J."/>
            <person name="Crous P."/>
            <person name="Grigoriev I."/>
        </authorList>
    </citation>
    <scope>NUCLEOTIDE SEQUENCE</scope>
    <source>
        <strain evidence="4">CBS 123094</strain>
    </source>
</reference>
<keyword evidence="5" id="KW-1185">Reference proteome</keyword>
<feature type="compositionally biased region" description="Polar residues" evidence="1">
    <location>
        <begin position="674"/>
        <end position="696"/>
    </location>
</feature>
<feature type="compositionally biased region" description="Polar residues" evidence="1">
    <location>
        <begin position="706"/>
        <end position="720"/>
    </location>
</feature>
<feature type="region of interest" description="Disordered" evidence="1">
    <location>
        <begin position="1"/>
        <end position="46"/>
    </location>
</feature>
<dbReference type="Pfam" id="PF25289">
    <property type="entry name" value="DUF7877"/>
    <property type="match status" value="1"/>
</dbReference>
<dbReference type="OrthoDB" id="5354458at2759"/>
<organism evidence="4 5">
    <name type="scientific">Amniculicola lignicola CBS 123094</name>
    <dbReference type="NCBI Taxonomy" id="1392246"/>
    <lineage>
        <taxon>Eukaryota</taxon>
        <taxon>Fungi</taxon>
        <taxon>Dikarya</taxon>
        <taxon>Ascomycota</taxon>
        <taxon>Pezizomycotina</taxon>
        <taxon>Dothideomycetes</taxon>
        <taxon>Pleosporomycetidae</taxon>
        <taxon>Pleosporales</taxon>
        <taxon>Amniculicolaceae</taxon>
        <taxon>Amniculicola</taxon>
    </lineage>
</organism>
<evidence type="ECO:0000259" key="2">
    <source>
        <dbReference type="Pfam" id="PF25009"/>
    </source>
</evidence>
<evidence type="ECO:0000313" key="5">
    <source>
        <dbReference type="Proteomes" id="UP000799779"/>
    </source>
</evidence>
<evidence type="ECO:0000259" key="3">
    <source>
        <dbReference type="Pfam" id="PF25289"/>
    </source>
</evidence>
<feature type="region of interest" description="Disordered" evidence="1">
    <location>
        <begin position="825"/>
        <end position="908"/>
    </location>
</feature>
<feature type="domain" description="DUF7877" evidence="3">
    <location>
        <begin position="55"/>
        <end position="169"/>
    </location>
</feature>
<sequence length="908" mass="96245">MATANGTLTPPSLPPAPPSPAPAKRKRSIAEPPVLSNGASAAAGGVVANGTGRSVQATLRDISTVLQNFDTTPSILNHPLRSTSTRVTSGEAASKRPRLTSPAGPPTLASLVQQGSYDSLEAFEKDVELAASEVLGSAENGELAASQPSPQDPKSVIKALAFRQLAQDLIAREHAGTSQAHGTNGSTDTVNEKVKEESFVEIKQEASDARTVLTLFGSAQGPKQLFSSLQQPVRVPSRAPASVLDTAVKVTLPLRESSLPNILTTTEVYPLTQETTQKKKAPTFGEVFPTPANLTQLSPPKIAKPLTTKANVVSFVPQTSLAKTSRKGSNTYTNQNLSTGHWLGYGGVDLPKDPKSPTAKQKSRQRALSTGEAQAPPSEAILAAAQKAKEDALFRSVYSSFAPSRDDASAIVPEETKNKVWWQRVGEKRYNEVFAIDPALLALDESEDAGASETVEEAESFKDAVENFTPVEASNPFPEESAGQSALDKDTNEVLKEISELLEVLASHQRIRNSSLATNPRTPVVQNSALASLAGSPSHPSSEEIDVYEMLKSQLTLLISQLPPYAVAKLNGDQLDDLNISRTIIIETKESKGVLEEDQTSRYAKSAAINVAVGAPSLSRMNTANTPAHYAGNTPYNRSTPAVHASAARPIQATPAYYPQQQSVHRSPSVHYGRSSSGPTPSYQTPATGYANSTPRASYPAAPGYAQQTPRTSFGQSSSRQYYQQPAQPNYNAPNSQFYQSTPQAQAPTRYISQSSQNGYFPATQNVAPAAPGFNYAAAQSPHGRNGSPLKVNPTVGQSSYRPAYGTPVSGGQMRSSYYGQTAVPQSSQYGAVQPSTPSANPPSGYGAVGSHQQQMMYDRQQAQIAAQSQARMAAAPTNLPRQDSGTPQPGTAQYGGQQVNGAPPMVA</sequence>
<protein>
    <submittedName>
        <fullName evidence="4">Uncharacterized protein</fullName>
    </submittedName>
</protein>
<feature type="region of interest" description="Disordered" evidence="1">
    <location>
        <begin position="658"/>
        <end position="752"/>
    </location>
</feature>
<evidence type="ECO:0000256" key="1">
    <source>
        <dbReference type="SAM" id="MobiDB-lite"/>
    </source>
</evidence>
<evidence type="ECO:0000313" key="4">
    <source>
        <dbReference type="EMBL" id="KAF2000339.1"/>
    </source>
</evidence>
<dbReference type="AlphaFoldDB" id="A0A6A5WHQ1"/>
<dbReference type="Proteomes" id="UP000799779">
    <property type="component" value="Unassembled WGS sequence"/>
</dbReference>
<feature type="compositionally biased region" description="Pro residues" evidence="1">
    <location>
        <begin position="11"/>
        <end position="21"/>
    </location>
</feature>
<feature type="region of interest" description="Disordered" evidence="1">
    <location>
        <begin position="778"/>
        <end position="802"/>
    </location>
</feature>
<feature type="compositionally biased region" description="Polar residues" evidence="1">
    <location>
        <begin position="736"/>
        <end position="752"/>
    </location>
</feature>